<protein>
    <recommendedName>
        <fullName evidence="5">Phage abortive infection protein</fullName>
    </recommendedName>
</protein>
<sequence>MKSLRLYKKIIKWVFWATIALIVFITAQAIYETDNWKFFDMDFNTRDHIISAYGALIGGVLAFLSILFVLYQVYEQREQILIEKQEAAEEKVQDLRDRLLLLINYLTTLNKDIVAHGNRMEVFYKAEQDHPAAMNTIYFNVNKNFERVIEMDVLSNFKAFQHFFGNTSEDWQKLFINLYELAEFYNEAFKDLKRKYESHINDKVKTMKGIAVDMHNMLNAIARLVDDYRDKYGQEDYLKHSWSHLVNEYTPAHYAYLEEVKEKGDVPDFRYIADNLLFPFIKTAMDIRSNEGYDDMGSRDIIGVASTIRKKIWEVEEYSTQYAGDIKKQYNNYFCPDNESLNELMEIKSKIESKI</sequence>
<name>A0ABP6WU05_9FLAO</name>
<keyword evidence="1" id="KW-0175">Coiled coil</keyword>
<accession>A0ABP6WU05</accession>
<keyword evidence="2" id="KW-0472">Membrane</keyword>
<keyword evidence="4" id="KW-1185">Reference proteome</keyword>
<evidence type="ECO:0000256" key="1">
    <source>
        <dbReference type="SAM" id="Coils"/>
    </source>
</evidence>
<dbReference type="EMBL" id="BAABCY010000015">
    <property type="protein sequence ID" value="GAA3555887.1"/>
    <property type="molecule type" value="Genomic_DNA"/>
</dbReference>
<evidence type="ECO:0008006" key="5">
    <source>
        <dbReference type="Google" id="ProtNLM"/>
    </source>
</evidence>
<evidence type="ECO:0000313" key="3">
    <source>
        <dbReference type="EMBL" id="GAA3555887.1"/>
    </source>
</evidence>
<keyword evidence="2" id="KW-1133">Transmembrane helix</keyword>
<comment type="caution">
    <text evidence="3">The sequence shown here is derived from an EMBL/GenBank/DDBJ whole genome shotgun (WGS) entry which is preliminary data.</text>
</comment>
<dbReference type="RefSeq" id="WP_345004082.1">
    <property type="nucleotide sequence ID" value="NZ_BAABCY010000015.1"/>
</dbReference>
<gene>
    <name evidence="3" type="ORF">GCM10022395_04050</name>
</gene>
<dbReference type="Proteomes" id="UP001500954">
    <property type="component" value="Unassembled WGS sequence"/>
</dbReference>
<keyword evidence="2" id="KW-0812">Transmembrane</keyword>
<evidence type="ECO:0000256" key="2">
    <source>
        <dbReference type="SAM" id="Phobius"/>
    </source>
</evidence>
<proteinExistence type="predicted"/>
<feature type="coiled-coil region" evidence="1">
    <location>
        <begin position="71"/>
        <end position="98"/>
    </location>
</feature>
<evidence type="ECO:0000313" key="4">
    <source>
        <dbReference type="Proteomes" id="UP001500954"/>
    </source>
</evidence>
<organism evidence="3 4">
    <name type="scientific">Snuella lapsa</name>
    <dbReference type="NCBI Taxonomy" id="870481"/>
    <lineage>
        <taxon>Bacteria</taxon>
        <taxon>Pseudomonadati</taxon>
        <taxon>Bacteroidota</taxon>
        <taxon>Flavobacteriia</taxon>
        <taxon>Flavobacteriales</taxon>
        <taxon>Flavobacteriaceae</taxon>
        <taxon>Snuella</taxon>
    </lineage>
</organism>
<reference evidence="4" key="1">
    <citation type="journal article" date="2019" name="Int. J. Syst. Evol. Microbiol.">
        <title>The Global Catalogue of Microorganisms (GCM) 10K type strain sequencing project: providing services to taxonomists for standard genome sequencing and annotation.</title>
        <authorList>
            <consortium name="The Broad Institute Genomics Platform"/>
            <consortium name="The Broad Institute Genome Sequencing Center for Infectious Disease"/>
            <person name="Wu L."/>
            <person name="Ma J."/>
        </authorList>
    </citation>
    <scope>NUCLEOTIDE SEQUENCE [LARGE SCALE GENOMIC DNA]</scope>
    <source>
        <strain evidence="4">JCM 17111</strain>
    </source>
</reference>
<feature type="transmembrane region" description="Helical" evidence="2">
    <location>
        <begin position="53"/>
        <end position="74"/>
    </location>
</feature>